<dbReference type="SUPFAM" id="SSF55347">
    <property type="entry name" value="Glyceraldehyde-3-phosphate dehydrogenase-like, C-terminal domain"/>
    <property type="match status" value="1"/>
</dbReference>
<evidence type="ECO:0000313" key="4">
    <source>
        <dbReference type="Proteomes" id="UP000178302"/>
    </source>
</evidence>
<evidence type="ECO:0000256" key="1">
    <source>
        <dbReference type="ARBA" id="ARBA00023002"/>
    </source>
</evidence>
<feature type="domain" description="Gfo/Idh/MocA-like oxidoreductase N-terminal" evidence="2">
    <location>
        <begin position="8"/>
        <end position="143"/>
    </location>
</feature>
<dbReference type="InterPro" id="IPR000683">
    <property type="entry name" value="Gfo/Idh/MocA-like_OxRdtase_N"/>
</dbReference>
<dbReference type="GO" id="GO:0016491">
    <property type="term" value="F:oxidoreductase activity"/>
    <property type="evidence" value="ECO:0007669"/>
    <property type="project" value="UniProtKB-KW"/>
</dbReference>
<name>A0A1G2LQA4_9BACT</name>
<sequence length="351" mass="38664">MGKRKSIKAAVIGCGRIGAFTKRVPGEISPASEFPVNHCAAIRATPGVELTAVCDLNLELAKKAGKLHKVKNIYADFKKMIAEQSPDLITIATRTAGRPDIIIYAANHGIKGMHIEKPLAINLADAKKAVRALQKNRVAVSYGTTRRYSPVCRQAKQLIQSGRLGKLNKIILEFGKSFLMWTHPHSIDLINYFAGNSEVAYAQSSFKFDKKDVNNKKIDLDPVLDFGLVKFKNGVSGMITGRDGRNTGLICERGEVWIMSDGKSLQLKDNNGKIRNIKIKKGLSGTITAISELREFINNKKPTSITVKEILKEQQILMALGYSGIYNSRKTALQDIDDNFTITGRTGNLYA</sequence>
<proteinExistence type="predicted"/>
<reference evidence="3 4" key="1">
    <citation type="journal article" date="2016" name="Nat. Commun.">
        <title>Thousands of microbial genomes shed light on interconnected biogeochemical processes in an aquifer system.</title>
        <authorList>
            <person name="Anantharaman K."/>
            <person name="Brown C.T."/>
            <person name="Hug L.A."/>
            <person name="Sharon I."/>
            <person name="Castelle C.J."/>
            <person name="Probst A.J."/>
            <person name="Thomas B.C."/>
            <person name="Singh A."/>
            <person name="Wilkins M.J."/>
            <person name="Karaoz U."/>
            <person name="Brodie E.L."/>
            <person name="Williams K.H."/>
            <person name="Hubbard S.S."/>
            <person name="Banfield J.F."/>
        </authorList>
    </citation>
    <scope>NUCLEOTIDE SEQUENCE [LARGE SCALE GENOMIC DNA]</scope>
</reference>
<protein>
    <recommendedName>
        <fullName evidence="2">Gfo/Idh/MocA-like oxidoreductase N-terminal domain-containing protein</fullName>
    </recommendedName>
</protein>
<dbReference type="PANTHER" id="PTHR43818">
    <property type="entry name" value="BCDNA.GH03377"/>
    <property type="match status" value="1"/>
</dbReference>
<dbReference type="InterPro" id="IPR036291">
    <property type="entry name" value="NAD(P)-bd_dom_sf"/>
</dbReference>
<dbReference type="Proteomes" id="UP000178302">
    <property type="component" value="Unassembled WGS sequence"/>
</dbReference>
<evidence type="ECO:0000259" key="2">
    <source>
        <dbReference type="Pfam" id="PF01408"/>
    </source>
</evidence>
<dbReference type="AlphaFoldDB" id="A0A1G2LQA4"/>
<dbReference type="GO" id="GO:0000166">
    <property type="term" value="F:nucleotide binding"/>
    <property type="evidence" value="ECO:0007669"/>
    <property type="project" value="InterPro"/>
</dbReference>
<gene>
    <name evidence="3" type="ORF">A2909_00810</name>
</gene>
<dbReference type="PANTHER" id="PTHR43818:SF11">
    <property type="entry name" value="BCDNA.GH03377"/>
    <property type="match status" value="1"/>
</dbReference>
<dbReference type="Pfam" id="PF01408">
    <property type="entry name" value="GFO_IDH_MocA"/>
    <property type="match status" value="1"/>
</dbReference>
<dbReference type="InterPro" id="IPR050463">
    <property type="entry name" value="Gfo/Idh/MocA_oxidrdct_glycsds"/>
</dbReference>
<comment type="caution">
    <text evidence="3">The sequence shown here is derived from an EMBL/GenBank/DDBJ whole genome shotgun (WGS) entry which is preliminary data.</text>
</comment>
<dbReference type="Gene3D" id="3.30.360.10">
    <property type="entry name" value="Dihydrodipicolinate Reductase, domain 2"/>
    <property type="match status" value="1"/>
</dbReference>
<organism evidence="3 4">
    <name type="scientific">Candidatus Tagabacteria bacterium RIFCSPLOWO2_01_FULL_39_11</name>
    <dbReference type="NCBI Taxonomy" id="1802295"/>
    <lineage>
        <taxon>Bacteria</taxon>
        <taxon>Candidatus Tagaibacteriota</taxon>
    </lineage>
</organism>
<accession>A0A1G2LQA4</accession>
<dbReference type="EMBL" id="MHQZ01000023">
    <property type="protein sequence ID" value="OHA13810.1"/>
    <property type="molecule type" value="Genomic_DNA"/>
</dbReference>
<keyword evidence="1" id="KW-0560">Oxidoreductase</keyword>
<evidence type="ECO:0000313" key="3">
    <source>
        <dbReference type="EMBL" id="OHA13810.1"/>
    </source>
</evidence>
<dbReference type="SUPFAM" id="SSF51735">
    <property type="entry name" value="NAD(P)-binding Rossmann-fold domains"/>
    <property type="match status" value="1"/>
</dbReference>
<dbReference type="Gene3D" id="3.40.50.720">
    <property type="entry name" value="NAD(P)-binding Rossmann-like Domain"/>
    <property type="match status" value="1"/>
</dbReference>